<dbReference type="NCBIfam" id="TIGR04057">
    <property type="entry name" value="SusC_RagA_signa"/>
    <property type="match status" value="1"/>
</dbReference>
<accession>A0A1Y3YPJ8</accession>
<evidence type="ECO:0000256" key="8">
    <source>
        <dbReference type="PROSITE-ProRule" id="PRU01360"/>
    </source>
</evidence>
<evidence type="ECO:0000313" key="12">
    <source>
        <dbReference type="EMBL" id="OUN99793.1"/>
    </source>
</evidence>
<evidence type="ECO:0000256" key="9">
    <source>
        <dbReference type="RuleBase" id="RU003357"/>
    </source>
</evidence>
<dbReference type="InterPro" id="IPR037066">
    <property type="entry name" value="Plug_dom_sf"/>
</dbReference>
<comment type="similarity">
    <text evidence="8 9">Belongs to the TonB-dependent receptor family.</text>
</comment>
<comment type="subcellular location">
    <subcellularLocation>
        <location evidence="1 8">Cell outer membrane</location>
        <topology evidence="1 8">Multi-pass membrane protein</topology>
    </subcellularLocation>
</comment>
<dbReference type="NCBIfam" id="TIGR04056">
    <property type="entry name" value="OMP_RagA_SusC"/>
    <property type="match status" value="1"/>
</dbReference>
<feature type="domain" description="TonB-dependent receptor plug" evidence="11">
    <location>
        <begin position="135"/>
        <end position="240"/>
    </location>
</feature>
<evidence type="ECO:0000256" key="4">
    <source>
        <dbReference type="ARBA" id="ARBA00022692"/>
    </source>
</evidence>
<dbReference type="SUPFAM" id="SSF49464">
    <property type="entry name" value="Carboxypeptidase regulatory domain-like"/>
    <property type="match status" value="1"/>
</dbReference>
<protein>
    <submittedName>
        <fullName evidence="12">SusC/RagA family TonB-linked outer membrane protein</fullName>
    </submittedName>
    <submittedName>
        <fullName evidence="13">TonB-dependent receptor</fullName>
    </submittedName>
</protein>
<dbReference type="GO" id="GO:0009279">
    <property type="term" value="C:cell outer membrane"/>
    <property type="evidence" value="ECO:0007669"/>
    <property type="project" value="UniProtKB-SubCell"/>
</dbReference>
<feature type="domain" description="TonB-dependent receptor-like beta-barrel" evidence="10">
    <location>
        <begin position="479"/>
        <end position="1001"/>
    </location>
</feature>
<dbReference type="EMBL" id="QRWP01000026">
    <property type="protein sequence ID" value="RGT28552.1"/>
    <property type="molecule type" value="Genomic_DNA"/>
</dbReference>
<dbReference type="Gene3D" id="2.60.40.1120">
    <property type="entry name" value="Carboxypeptidase-like, regulatory domain"/>
    <property type="match status" value="1"/>
</dbReference>
<keyword evidence="5 9" id="KW-0798">TonB box</keyword>
<dbReference type="AlphaFoldDB" id="A0A1Y3YPJ8"/>
<evidence type="ECO:0000256" key="2">
    <source>
        <dbReference type="ARBA" id="ARBA00022448"/>
    </source>
</evidence>
<evidence type="ECO:0000259" key="10">
    <source>
        <dbReference type="Pfam" id="PF00593"/>
    </source>
</evidence>
<dbReference type="InterPro" id="IPR012910">
    <property type="entry name" value="Plug_dom"/>
</dbReference>
<evidence type="ECO:0000313" key="14">
    <source>
        <dbReference type="Proteomes" id="UP000195386"/>
    </source>
</evidence>
<dbReference type="Proteomes" id="UP000195386">
    <property type="component" value="Unassembled WGS sequence"/>
</dbReference>
<evidence type="ECO:0000313" key="15">
    <source>
        <dbReference type="Proteomes" id="UP000285159"/>
    </source>
</evidence>
<dbReference type="InterPro" id="IPR000531">
    <property type="entry name" value="Beta-barrel_TonB"/>
</dbReference>
<dbReference type="Gene3D" id="2.40.170.20">
    <property type="entry name" value="TonB-dependent receptor, beta-barrel domain"/>
    <property type="match status" value="1"/>
</dbReference>
<dbReference type="InterPro" id="IPR039426">
    <property type="entry name" value="TonB-dep_rcpt-like"/>
</dbReference>
<dbReference type="FunFam" id="2.170.130.10:FF:000008">
    <property type="entry name" value="SusC/RagA family TonB-linked outer membrane protein"/>
    <property type="match status" value="1"/>
</dbReference>
<dbReference type="InterPro" id="IPR036942">
    <property type="entry name" value="Beta-barrel_TonB_sf"/>
</dbReference>
<sequence>MITLLTMKNKMRKIYDFRRATVSMLCILLFLLCGVTATAQNREIGGTVLDETGQPAIGATVVVKGTNSMTITGLDGQFKLSVPKDAGQLEISYVGYETAKITLGRGKNVYNVKLKVADLALDEVVVIGYGTAKKGNVTGSIATLKGEKVADRQNENVLSSLQGQLAGVEITTNSGAPGGELEVHIRGAASINASDQPLYVVDGIPVDDLSDLNADDIESIDVLKDASSSAIYGSRGANGVILIKTKEAPKTGKVNVQFSASFGIQQMEKKLDVLTPEEWIAWRSEINNQNYVKAYGSKGAMATDDYEIRLAYTGGSVNTSYVNDPRWIQPGYGDLMAIDWQDEVFRLAPKQNYTLSVSNSTDQSNYRVSLGYVDQKGIAVNTSYKRLNLRANMQTTIFNRITLGVNLAPSMSWNNGGTADAVAVLSMVPFAESEAGLYTGAEPYSRYSWAGTRVSPVATLERKSSMTEDARVNTSAFIRAELFDGLRAEVTGSYNFRSTQARSFLPSSISNRWNTGEGYYATANRTDGRNHSYLFQTLLNYDNSFGKHTVGAMAGFSMEAKTSYSSRLAATHFPDNLVESFDMTDVDLTTAYATIGYPGRMASFFGRLQYEYDNRYLMTASIRRDGSSKFGKNKRWGIFPAVSLAYRISNERFWPEDFVINSMKLRGSWGANGNNSLSDGAALGLMSSANYSLGGSLLNGYAMSSLDVEDLTWEKVYSWNVGADFSLFNSRLSVSLDYYRKKTSDLLYKVTMPGIIGFSNMWDNVGEVQNKGFELELQSQNLTGTLRWSTSFNMAYNKNEVTDLGNNDKIFSDSNTQVLMVGQPMRSFYMYDAVGVYQYSEDLRKYPVRKGTALGDVRYRDVNDDGVINDDDRTLVGKPNPDFTFGMTNKLSWKAFDLSVLCTAQFGGMLYSMSPGRYMDNPGMAISQNVFSWWKNMWRSEEEPGDGKTPALSSTTGELRDTRWLYSSDYFRIKNITLGYKLPLNRKIIRNARVYFTVENVWMWDKYDGGYSPENKGNNAYPQARTYTVGANFSF</sequence>
<keyword evidence="3 8" id="KW-1134">Transmembrane beta strand</keyword>
<evidence type="ECO:0000256" key="5">
    <source>
        <dbReference type="ARBA" id="ARBA00023077"/>
    </source>
</evidence>
<dbReference type="SUPFAM" id="SSF56935">
    <property type="entry name" value="Porins"/>
    <property type="match status" value="1"/>
</dbReference>
<reference evidence="12" key="2">
    <citation type="journal article" date="2018" name="BMC Genomics">
        <title>Whole genome sequencing and function prediction of 133 gut anaerobes isolated from chicken caecum in pure cultures.</title>
        <authorList>
            <person name="Medvecky M."/>
            <person name="Cejkova D."/>
            <person name="Polansky O."/>
            <person name="Karasova D."/>
            <person name="Kubasova T."/>
            <person name="Cizek A."/>
            <person name="Rychlik I."/>
        </authorList>
    </citation>
    <scope>NUCLEOTIDE SEQUENCE</scope>
    <source>
        <strain evidence="12">An43</strain>
    </source>
</reference>
<evidence type="ECO:0000256" key="1">
    <source>
        <dbReference type="ARBA" id="ARBA00004571"/>
    </source>
</evidence>
<comment type="caution">
    <text evidence="12">The sequence shown here is derived from an EMBL/GenBank/DDBJ whole genome shotgun (WGS) entry which is preliminary data.</text>
</comment>
<dbReference type="Pfam" id="PF07715">
    <property type="entry name" value="Plug"/>
    <property type="match status" value="1"/>
</dbReference>
<reference evidence="13 15" key="3">
    <citation type="submission" date="2018-08" db="EMBL/GenBank/DDBJ databases">
        <title>A genome reference for cultivated species of the human gut microbiota.</title>
        <authorList>
            <person name="Zou Y."/>
            <person name="Xue W."/>
            <person name="Luo G."/>
        </authorList>
    </citation>
    <scope>NUCLEOTIDE SEQUENCE [LARGE SCALE GENOMIC DNA]</scope>
    <source>
        <strain evidence="13 15">AF19-1AC</strain>
    </source>
</reference>
<dbReference type="Pfam" id="PF00593">
    <property type="entry name" value="TonB_dep_Rec_b-barrel"/>
    <property type="match status" value="1"/>
</dbReference>
<dbReference type="Proteomes" id="UP000285159">
    <property type="component" value="Unassembled WGS sequence"/>
</dbReference>
<name>A0A1Y3YPJ8_9BACE</name>
<reference evidence="14" key="1">
    <citation type="submission" date="2017-04" db="EMBL/GenBank/DDBJ databases">
        <title>Function of individual gut microbiota members based on whole genome sequencing of pure cultures obtained from chicken caecum.</title>
        <authorList>
            <person name="Medvecky M."/>
            <person name="Cejkova D."/>
            <person name="Polansky O."/>
            <person name="Karasova D."/>
            <person name="Kubasova T."/>
            <person name="Cizek A."/>
            <person name="Rychlik I."/>
        </authorList>
    </citation>
    <scope>NUCLEOTIDE SEQUENCE [LARGE SCALE GENOMIC DNA]</scope>
    <source>
        <strain evidence="14">An43</strain>
    </source>
</reference>
<keyword evidence="4 8" id="KW-0812">Transmembrane</keyword>
<gene>
    <name evidence="12" type="ORF">B5F97_15085</name>
    <name evidence="13" type="ORF">DWX38_16755</name>
</gene>
<dbReference type="Gene3D" id="2.170.130.10">
    <property type="entry name" value="TonB-dependent receptor, plug domain"/>
    <property type="match status" value="1"/>
</dbReference>
<proteinExistence type="inferred from homology"/>
<dbReference type="InterPro" id="IPR023996">
    <property type="entry name" value="TonB-dep_OMP_SusC/RagA"/>
</dbReference>
<evidence type="ECO:0000256" key="3">
    <source>
        <dbReference type="ARBA" id="ARBA00022452"/>
    </source>
</evidence>
<keyword evidence="7 8" id="KW-0998">Cell outer membrane</keyword>
<organism evidence="12 14">
    <name type="scientific">Bacteroides clarus</name>
    <dbReference type="NCBI Taxonomy" id="626929"/>
    <lineage>
        <taxon>Bacteria</taxon>
        <taxon>Pseudomonadati</taxon>
        <taxon>Bacteroidota</taxon>
        <taxon>Bacteroidia</taxon>
        <taxon>Bacteroidales</taxon>
        <taxon>Bacteroidaceae</taxon>
        <taxon>Bacteroides</taxon>
    </lineage>
</organism>
<dbReference type="Pfam" id="PF13715">
    <property type="entry name" value="CarbopepD_reg_2"/>
    <property type="match status" value="1"/>
</dbReference>
<evidence type="ECO:0000259" key="11">
    <source>
        <dbReference type="Pfam" id="PF07715"/>
    </source>
</evidence>
<keyword evidence="6 8" id="KW-0472">Membrane</keyword>
<dbReference type="EMBL" id="NFII01000018">
    <property type="protein sequence ID" value="OUN99793.1"/>
    <property type="molecule type" value="Genomic_DNA"/>
</dbReference>
<evidence type="ECO:0000313" key="13">
    <source>
        <dbReference type="EMBL" id="RGT28552.1"/>
    </source>
</evidence>
<evidence type="ECO:0000256" key="6">
    <source>
        <dbReference type="ARBA" id="ARBA00023136"/>
    </source>
</evidence>
<dbReference type="PROSITE" id="PS52016">
    <property type="entry name" value="TONB_DEPENDENT_REC_3"/>
    <property type="match status" value="1"/>
</dbReference>
<keyword evidence="2 8" id="KW-0813">Transport</keyword>
<dbReference type="InterPro" id="IPR023997">
    <property type="entry name" value="TonB-dep_OMP_SusC/RagA_CS"/>
</dbReference>
<dbReference type="InterPro" id="IPR008969">
    <property type="entry name" value="CarboxyPept-like_regulatory"/>
</dbReference>
<evidence type="ECO:0000256" key="7">
    <source>
        <dbReference type="ARBA" id="ARBA00023237"/>
    </source>
</evidence>
<keyword evidence="13" id="KW-0675">Receptor</keyword>